<feature type="compositionally biased region" description="Basic and acidic residues" evidence="6">
    <location>
        <begin position="335"/>
        <end position="344"/>
    </location>
</feature>
<proteinExistence type="predicted"/>
<evidence type="ECO:0000256" key="4">
    <source>
        <dbReference type="ARBA" id="ARBA00023212"/>
    </source>
</evidence>
<reference evidence="7 8" key="1">
    <citation type="journal article" date="2015" name="Sci. Rep.">
        <title>Genome of the facultative scuticociliatosis pathogen Pseudocohnilembus persalinus provides insight into its virulence through horizontal gene transfer.</title>
        <authorList>
            <person name="Xiong J."/>
            <person name="Wang G."/>
            <person name="Cheng J."/>
            <person name="Tian M."/>
            <person name="Pan X."/>
            <person name="Warren A."/>
            <person name="Jiang C."/>
            <person name="Yuan D."/>
            <person name="Miao W."/>
        </authorList>
    </citation>
    <scope>NUCLEOTIDE SEQUENCE [LARGE SCALE GENOMIC DNA]</scope>
    <source>
        <strain evidence="7">36N120E</strain>
    </source>
</reference>
<comment type="caution">
    <text evidence="7">The sequence shown here is derived from an EMBL/GenBank/DDBJ whole genome shotgun (WGS) entry which is preliminary data.</text>
</comment>
<dbReference type="OrthoDB" id="272202at2759"/>
<evidence type="ECO:0000256" key="6">
    <source>
        <dbReference type="SAM" id="MobiDB-lite"/>
    </source>
</evidence>
<evidence type="ECO:0000256" key="5">
    <source>
        <dbReference type="ARBA" id="ARBA00023273"/>
    </source>
</evidence>
<dbReference type="GO" id="GO:0060294">
    <property type="term" value="P:cilium movement involved in cell motility"/>
    <property type="evidence" value="ECO:0007669"/>
    <property type="project" value="InterPro"/>
</dbReference>
<gene>
    <name evidence="7" type="ORF">PPERSA_06774</name>
</gene>
<dbReference type="InParanoid" id="A0A0V0QSF3"/>
<feature type="region of interest" description="Disordered" evidence="6">
    <location>
        <begin position="335"/>
        <end position="357"/>
    </location>
</feature>
<evidence type="ECO:0000256" key="2">
    <source>
        <dbReference type="ARBA" id="ARBA00022490"/>
    </source>
</evidence>
<keyword evidence="3" id="KW-0969">Cilium</keyword>
<evidence type="ECO:0000256" key="1">
    <source>
        <dbReference type="ARBA" id="ARBA00004430"/>
    </source>
</evidence>
<accession>A0A0V0QSF3</accession>
<keyword evidence="5" id="KW-0966">Cell projection</keyword>
<name>A0A0V0QSF3_PSEPJ</name>
<dbReference type="AlphaFoldDB" id="A0A0V0QSF3"/>
<dbReference type="GO" id="GO:0001534">
    <property type="term" value="C:radial spoke"/>
    <property type="evidence" value="ECO:0007669"/>
    <property type="project" value="InterPro"/>
</dbReference>
<evidence type="ECO:0000256" key="3">
    <source>
        <dbReference type="ARBA" id="ARBA00023069"/>
    </source>
</evidence>
<evidence type="ECO:0000313" key="7">
    <source>
        <dbReference type="EMBL" id="KRX05140.1"/>
    </source>
</evidence>
<dbReference type="OMA" id="CVYFGNG"/>
<dbReference type="Pfam" id="PF04712">
    <property type="entry name" value="Radial_spoke"/>
    <property type="match status" value="2"/>
</dbReference>
<dbReference type="EMBL" id="LDAU01000110">
    <property type="protein sequence ID" value="KRX05140.1"/>
    <property type="molecule type" value="Genomic_DNA"/>
</dbReference>
<evidence type="ECO:0000313" key="8">
    <source>
        <dbReference type="Proteomes" id="UP000054937"/>
    </source>
</evidence>
<evidence type="ECO:0008006" key="9">
    <source>
        <dbReference type="Google" id="ProtNLM"/>
    </source>
</evidence>
<dbReference type="InterPro" id="IPR006802">
    <property type="entry name" value="Radial_spoke"/>
</dbReference>
<dbReference type="Proteomes" id="UP000054937">
    <property type="component" value="Unassembled WGS sequence"/>
</dbReference>
<comment type="subcellular location">
    <subcellularLocation>
        <location evidence="1">Cytoplasm</location>
        <location evidence="1">Cytoskeleton</location>
        <location evidence="1">Cilium axoneme</location>
    </subcellularLocation>
</comment>
<protein>
    <recommendedName>
        <fullName evidence="9">Radial spokehead-like protein</fullName>
    </recommendedName>
</protein>
<organism evidence="7 8">
    <name type="scientific">Pseudocohnilembus persalinus</name>
    <name type="common">Ciliate</name>
    <dbReference type="NCBI Taxonomy" id="266149"/>
    <lineage>
        <taxon>Eukaryota</taxon>
        <taxon>Sar</taxon>
        <taxon>Alveolata</taxon>
        <taxon>Ciliophora</taxon>
        <taxon>Intramacronucleata</taxon>
        <taxon>Oligohymenophorea</taxon>
        <taxon>Scuticociliatia</taxon>
        <taxon>Philasterida</taxon>
        <taxon>Pseudocohnilembidae</taxon>
        <taxon>Pseudocohnilembus</taxon>
    </lineage>
</organism>
<dbReference type="GO" id="GO:0035082">
    <property type="term" value="P:axoneme assembly"/>
    <property type="evidence" value="ECO:0007669"/>
    <property type="project" value="TreeGrafter"/>
</dbReference>
<keyword evidence="4" id="KW-0206">Cytoskeleton</keyword>
<dbReference type="PANTHER" id="PTHR13159">
    <property type="entry name" value="RADIAL SPOKEHEAD-RELATED"/>
    <property type="match status" value="1"/>
</dbReference>
<keyword evidence="2" id="KW-0963">Cytoplasm</keyword>
<keyword evidence="8" id="KW-1185">Reference proteome</keyword>
<sequence>MSQGDLKQILKEKGQDDKDLYSHLANVVSKYLLDNPDNCYDILEDYSLNVKQSNYDFKNHDQTEDNSQRIRENNGELKEYVEKTNKFLEKLNDGGEEPQPVETVGYVPNFMEEAKWFEKAGVGFGEEETYRIFKSLTALSFKKQATQVRLWGKILCSGKDYWVAEGLAENADDDNVPDEVEKKGQPGVNLKNYWVTTDLMGEWTELPYVTPQQIIVSRQIKYVFTGDLNRKVITNPHFEGLEQHLLKCQIVRISHTTSIIPAGLYKVNEDEPRELDNVQEELGEDFKYPEFEQLAKLNGWVHYSQGILNEGRQTHSYKGVPEGDDNEEELKKQYEQKDPFEPRLKPLSQDQPPKGYNSAWSIKSLGDTTNYNIYHTTGTQNNGVISIKSLVWPGFINVYFQQQQSSLYIGQGFKNSDQLYYPALPETVLEEVVDKEDYDEPNYPPEEPKAEGEEEQENQEDDN</sequence>
<feature type="compositionally biased region" description="Acidic residues" evidence="6">
    <location>
        <begin position="452"/>
        <end position="463"/>
    </location>
</feature>
<feature type="region of interest" description="Disordered" evidence="6">
    <location>
        <begin position="432"/>
        <end position="463"/>
    </location>
</feature>
<dbReference type="PANTHER" id="PTHR13159:SF0">
    <property type="entry name" value="RADIAL SPOKE HEAD 6 HOMOLOG A"/>
    <property type="match status" value="1"/>
</dbReference>